<dbReference type="EMBL" id="BORC01000004">
    <property type="protein sequence ID" value="GIN62701.1"/>
    <property type="molecule type" value="Genomic_DNA"/>
</dbReference>
<reference evidence="2" key="1">
    <citation type="submission" date="2021-03" db="EMBL/GenBank/DDBJ databases">
        <title>Antimicrobial resistance genes in bacteria isolated from Japanese honey, and their potential for conferring macrolide and lincosamide resistance in the American foulbrood pathogen Paenibacillus larvae.</title>
        <authorList>
            <person name="Okamoto M."/>
            <person name="Kumagai M."/>
            <person name="Kanamori H."/>
            <person name="Takamatsu D."/>
        </authorList>
    </citation>
    <scope>NUCLEOTIDE SEQUENCE</scope>
    <source>
        <strain evidence="2">J27TS8</strain>
    </source>
</reference>
<evidence type="ECO:0000256" key="1">
    <source>
        <dbReference type="SAM" id="SignalP"/>
    </source>
</evidence>
<dbReference type="Proteomes" id="UP000682111">
    <property type="component" value="Unassembled WGS sequence"/>
</dbReference>
<keyword evidence="3" id="KW-1185">Reference proteome</keyword>
<name>A0A919WJ67_9BACI</name>
<accession>A0A919WJ67</accession>
<sequence>MRKIKKILFVFVALLLLLPSFLVTAAANSSKSEDDVSSREGTVSSKDEVVYAKLSATGERQEIYVVNILDVEQAGKVVDFGRYSHLKNLTDLAELEQQNGAVEFVAPKGKFYYQGNIDEQSLPWNVSVSYLLDGKMISPDELAGKDGHVQIRVQTNANEEVDPIFFQNYLLQVSLSLDLEIYRNIVAQDGMIANAGKNKQITFTVMPEKEGDFLVEADVQGFELEGIDISAVPSSMAIDSPDIDEMVGDMESLTDAIEEIHNGVGELDTGVSQINSGVKELRTGSEQYQDGMKAVAASSSSLIDASKQINEALVMLNRSLSSNSEEMDLGELKKLQDGLHQIAGRLKKTSTGLATLKKNYAISYQTLDGAMNAIPAQEISEAQIQELYGSGADPDVLDRLLDTYSAALKAKGTYAAVKAAFDGVNSTLEQVSGGLLEITTHLETMAKGISSSLENNDMADSFVLLQKGISDLSANYKKFHSGLVGYAGGVSQLSSSYGMLNSGIADLSTGTGELESGVSGLHDGTGDLKDATSNIPEQMKEEVEQMMAEYDKSDFEAVSFMSGENENINSVQFVLKTESIKYEEPEKVEELEEEPQGFWARLLKLFK</sequence>
<keyword evidence="1" id="KW-0732">Signal</keyword>
<evidence type="ECO:0000313" key="3">
    <source>
        <dbReference type="Proteomes" id="UP000682111"/>
    </source>
</evidence>
<dbReference type="AlphaFoldDB" id="A0A919WJ67"/>
<feature type="chain" id="PRO_5038897196" evidence="1">
    <location>
        <begin position="26"/>
        <end position="607"/>
    </location>
</feature>
<proteinExistence type="predicted"/>
<protein>
    <submittedName>
        <fullName evidence="2">Uncharacterized protein</fullName>
    </submittedName>
</protein>
<gene>
    <name evidence="2" type="ORF">J27TS8_26940</name>
</gene>
<evidence type="ECO:0000313" key="2">
    <source>
        <dbReference type="EMBL" id="GIN62701.1"/>
    </source>
</evidence>
<dbReference type="SUPFAM" id="SSF58104">
    <property type="entry name" value="Methyl-accepting chemotaxis protein (MCP) signaling domain"/>
    <property type="match status" value="1"/>
</dbReference>
<organism evidence="2 3">
    <name type="scientific">Robertmurraya siralis</name>
    <dbReference type="NCBI Taxonomy" id="77777"/>
    <lineage>
        <taxon>Bacteria</taxon>
        <taxon>Bacillati</taxon>
        <taxon>Bacillota</taxon>
        <taxon>Bacilli</taxon>
        <taxon>Bacillales</taxon>
        <taxon>Bacillaceae</taxon>
        <taxon>Robertmurraya</taxon>
    </lineage>
</organism>
<dbReference type="InterPro" id="IPR023908">
    <property type="entry name" value="xxxLxxG_rpt"/>
</dbReference>
<comment type="caution">
    <text evidence="2">The sequence shown here is derived from an EMBL/GenBank/DDBJ whole genome shotgun (WGS) entry which is preliminary data.</text>
</comment>
<feature type="signal peptide" evidence="1">
    <location>
        <begin position="1"/>
        <end position="25"/>
    </location>
</feature>
<dbReference type="Gene3D" id="1.10.287.950">
    <property type="entry name" value="Methyl-accepting chemotaxis protein"/>
    <property type="match status" value="1"/>
</dbReference>
<dbReference type="NCBIfam" id="TIGR03057">
    <property type="entry name" value="xxxLxxG_by_4"/>
    <property type="match status" value="2"/>
</dbReference>